<sequence>MNGPGVSVTDMQTTHQADRFDDWWREIDCQVSGLDSPWDQEYPHLHRVLTQRLQVCPEDERAIGLFDSIGSGLIPLNAVQAFWVMPAAYGEALRTTEPGFARVYVKSTQMILQAACSSKPSLRIGKARLNELIESARDLSHVGWEDELRLRKWSKNLVLARYGYGRLG</sequence>
<dbReference type="EMBL" id="WTPX01000078">
    <property type="protein sequence ID" value="NNJ26441.1"/>
    <property type="molecule type" value="Genomic_DNA"/>
</dbReference>
<gene>
    <name evidence="1" type="ORF">LzC2_25260</name>
</gene>
<protein>
    <submittedName>
        <fullName evidence="1">Uncharacterized protein</fullName>
    </submittedName>
</protein>
<reference evidence="1 2" key="1">
    <citation type="journal article" date="2020" name="Syst. Appl. Microbiol.">
        <title>Alienimonas chondri sp. nov., a novel planctomycete isolated from the biofilm of the red alga Chondrus crispus.</title>
        <authorList>
            <person name="Vitorino I."/>
            <person name="Albuquerque L."/>
            <person name="Wiegand S."/>
            <person name="Kallscheuer N."/>
            <person name="da Costa M.S."/>
            <person name="Lobo-da-Cunha A."/>
            <person name="Jogler C."/>
            <person name="Lage O.M."/>
        </authorList>
    </citation>
    <scope>NUCLEOTIDE SEQUENCE [LARGE SCALE GENOMIC DNA]</scope>
    <source>
        <strain evidence="1 2">LzC2</strain>
    </source>
</reference>
<comment type="caution">
    <text evidence="1">The sequence shown here is derived from an EMBL/GenBank/DDBJ whole genome shotgun (WGS) entry which is preliminary data.</text>
</comment>
<keyword evidence="2" id="KW-1185">Reference proteome</keyword>
<name>A0ABX1VEM6_9PLAN</name>
<accession>A0ABX1VEM6</accession>
<evidence type="ECO:0000313" key="2">
    <source>
        <dbReference type="Proteomes" id="UP000609651"/>
    </source>
</evidence>
<dbReference type="Proteomes" id="UP000609651">
    <property type="component" value="Unassembled WGS sequence"/>
</dbReference>
<evidence type="ECO:0000313" key="1">
    <source>
        <dbReference type="EMBL" id="NNJ26441.1"/>
    </source>
</evidence>
<organism evidence="1 2">
    <name type="scientific">Alienimonas chondri</name>
    <dbReference type="NCBI Taxonomy" id="2681879"/>
    <lineage>
        <taxon>Bacteria</taxon>
        <taxon>Pseudomonadati</taxon>
        <taxon>Planctomycetota</taxon>
        <taxon>Planctomycetia</taxon>
        <taxon>Planctomycetales</taxon>
        <taxon>Planctomycetaceae</taxon>
        <taxon>Alienimonas</taxon>
    </lineage>
</organism>
<proteinExistence type="predicted"/>